<organism evidence="2 3">
    <name type="scientific">Proteiniclasticum ruminis</name>
    <dbReference type="NCBI Taxonomy" id="398199"/>
    <lineage>
        <taxon>Bacteria</taxon>
        <taxon>Bacillati</taxon>
        <taxon>Bacillota</taxon>
        <taxon>Clostridia</taxon>
        <taxon>Eubacteriales</taxon>
        <taxon>Clostridiaceae</taxon>
        <taxon>Proteiniclasticum</taxon>
    </lineage>
</organism>
<evidence type="ECO:0000256" key="1">
    <source>
        <dbReference type="SAM" id="MobiDB-lite"/>
    </source>
</evidence>
<dbReference type="Proteomes" id="UP000181899">
    <property type="component" value="Unassembled WGS sequence"/>
</dbReference>
<dbReference type="EMBL" id="FOVK01000021">
    <property type="protein sequence ID" value="SFO15155.1"/>
    <property type="molecule type" value="Genomic_DNA"/>
</dbReference>
<gene>
    <name evidence="2" type="ORF">SAMN04488695_12122</name>
</gene>
<dbReference type="AlphaFoldDB" id="A0A1I5EUG6"/>
<reference evidence="2 3" key="1">
    <citation type="submission" date="2016-10" db="EMBL/GenBank/DDBJ databases">
        <authorList>
            <person name="de Groot N.N."/>
        </authorList>
    </citation>
    <scope>NUCLEOTIDE SEQUENCE [LARGE SCALE GENOMIC DNA]</scope>
    <source>
        <strain evidence="2 3">ML2</strain>
    </source>
</reference>
<feature type="region of interest" description="Disordered" evidence="1">
    <location>
        <begin position="1"/>
        <end position="27"/>
    </location>
</feature>
<name>A0A1I5EUG6_9CLOT</name>
<feature type="compositionally biased region" description="Acidic residues" evidence="1">
    <location>
        <begin position="1"/>
        <end position="22"/>
    </location>
</feature>
<keyword evidence="3" id="KW-1185">Reference proteome</keyword>
<sequence length="137" mass="15756">MEVPEEEETEEEIVEETEEEVKEEIKEEPKKTISLEVKIPEALPEGSVLVESEDGTHRYDWGASLASKRKISGYTVMAETKAIQFHTVDASGNAISFEILASEKDSFVDDTENTELTIYEKRELSYYSDKIFYAYKW</sequence>
<evidence type="ECO:0000313" key="2">
    <source>
        <dbReference type="EMBL" id="SFO15155.1"/>
    </source>
</evidence>
<proteinExistence type="predicted"/>
<accession>A0A1I5EUG6</accession>
<protein>
    <submittedName>
        <fullName evidence="2">Uncharacterized protein</fullName>
    </submittedName>
</protein>
<evidence type="ECO:0000313" key="3">
    <source>
        <dbReference type="Proteomes" id="UP000181899"/>
    </source>
</evidence>